<organism evidence="1 2">
    <name type="scientific">Malassezia caprae</name>
    <dbReference type="NCBI Taxonomy" id="1381934"/>
    <lineage>
        <taxon>Eukaryota</taxon>
        <taxon>Fungi</taxon>
        <taxon>Dikarya</taxon>
        <taxon>Basidiomycota</taxon>
        <taxon>Ustilaginomycotina</taxon>
        <taxon>Malasseziomycetes</taxon>
        <taxon>Malasseziales</taxon>
        <taxon>Malasseziaceae</taxon>
        <taxon>Malassezia</taxon>
    </lineage>
</organism>
<evidence type="ECO:0000313" key="1">
    <source>
        <dbReference type="EMBL" id="WFD21116.1"/>
    </source>
</evidence>
<keyword evidence="2" id="KW-1185">Reference proteome</keyword>
<evidence type="ECO:0000313" key="2">
    <source>
        <dbReference type="Proteomes" id="UP001220961"/>
    </source>
</evidence>
<dbReference type="AlphaFoldDB" id="A0AAF0EAK9"/>
<name>A0AAF0EAK9_9BASI</name>
<gene>
    <name evidence="1" type="ORF">MCAP1_003373</name>
</gene>
<dbReference type="Proteomes" id="UP001220961">
    <property type="component" value="Chromosome 7"/>
</dbReference>
<reference evidence="1" key="1">
    <citation type="submission" date="2023-03" db="EMBL/GenBank/DDBJ databases">
        <title>Mating type loci evolution in Malassezia.</title>
        <authorList>
            <person name="Coelho M.A."/>
        </authorList>
    </citation>
    <scope>NUCLEOTIDE SEQUENCE</scope>
    <source>
        <strain evidence="1">CBS 10434</strain>
    </source>
</reference>
<accession>A0AAF0EAK9</accession>
<dbReference type="EMBL" id="CP119914">
    <property type="protein sequence ID" value="WFD21116.1"/>
    <property type="molecule type" value="Genomic_DNA"/>
</dbReference>
<sequence length="156" mass="17155">MAASCADTPLGRLAEALQAQPHAEELAETQGLLSSVKRALDHGRRVALPAEAGRPRGLPLWMVTKLLKSSWHRDGTWPLIGYDEAAKHSICDRARCVVPYLHISQHAHALLIRNEAYEDGKRKGTILPCTQPPPPVWDVEPDADTIARAYAARVDL</sequence>
<protein>
    <submittedName>
        <fullName evidence="1">Uncharacterized protein</fullName>
    </submittedName>
</protein>
<proteinExistence type="predicted"/>